<proteinExistence type="predicted"/>
<dbReference type="PANTHER" id="PTHR24421">
    <property type="entry name" value="NITRATE/NITRITE SENSOR PROTEIN NARX-RELATED"/>
    <property type="match status" value="1"/>
</dbReference>
<keyword evidence="7" id="KW-1185">Reference proteome</keyword>
<keyword evidence="2" id="KW-0418">Kinase</keyword>
<protein>
    <submittedName>
        <fullName evidence="5">GAF domain-containing protein</fullName>
    </submittedName>
</protein>
<feature type="domain" description="GAF" evidence="4">
    <location>
        <begin position="167"/>
        <end position="295"/>
    </location>
</feature>
<evidence type="ECO:0000256" key="3">
    <source>
        <dbReference type="ARBA" id="ARBA00023012"/>
    </source>
</evidence>
<feature type="domain" description="GAF" evidence="4">
    <location>
        <begin position="23"/>
        <end position="147"/>
    </location>
</feature>
<dbReference type="InterPro" id="IPR003018">
    <property type="entry name" value="GAF"/>
</dbReference>
<dbReference type="EMBL" id="RBDX01000016">
    <property type="protein sequence ID" value="RKN07252.1"/>
    <property type="molecule type" value="Genomic_DNA"/>
</dbReference>
<dbReference type="EMBL" id="RBDY01000002">
    <property type="protein sequence ID" value="RKN26731.1"/>
    <property type="molecule type" value="Genomic_DNA"/>
</dbReference>
<dbReference type="Gene3D" id="1.20.5.1930">
    <property type="match status" value="1"/>
</dbReference>
<sequence length="509" mass="53169">MRQMPRLLKAMESLGADQETDPDPEHVLTRIVRTAAELTDAPYAALAVLNETGDGLAHLITHAAGPGRPPEVTRLARALCDGGRPASGPPGTLCVPVLAHGATFGALQVATGAPDAAFTSDDRALLRFLANEAGIAIGTARLLEAVRQQARWMDGSLELSTSLLAADEDNALAVVAEQARRLAGAAEAAVLEPDRNGGLEVVAASGAAAPRLLRTTLPPDDPAALRVMGGEPVFVDAPAHMLLPLASDGAALGALSLTRAPGSPPYSVPERALATQFAQQAALALVLATARRDREQLAVFEDRDRIARDLHDLVIQRLFAIGLTLESAGRRVPPDSADVRDRIDAATGELDATVEEIRTAIFGLHQHPEHPDDRPPTGLRARVLRETSTAAATLGFRPSATFTGPVDSAVGEETARHLVAALREGLSNVARHAGASRVEVAVDATARLADGTRAVRLTVADDGVGVPEGDSRRSGLRNIRERAEALGGFAVLGPGLGGRGTELTWQAPR</sequence>
<dbReference type="CDD" id="cd16917">
    <property type="entry name" value="HATPase_UhpB-NarQ-NarX-like"/>
    <property type="match status" value="1"/>
</dbReference>
<dbReference type="Pfam" id="PF01590">
    <property type="entry name" value="GAF"/>
    <property type="match status" value="2"/>
</dbReference>
<dbReference type="AlphaFoldDB" id="A0A3A9W3C6"/>
<keyword evidence="1" id="KW-0808">Transferase</keyword>
<dbReference type="OrthoDB" id="5241249at2"/>
<dbReference type="Proteomes" id="UP000268652">
    <property type="component" value="Unassembled WGS sequence"/>
</dbReference>
<dbReference type="Gene3D" id="3.30.565.10">
    <property type="entry name" value="Histidine kinase-like ATPase, C-terminal domain"/>
    <property type="match status" value="1"/>
</dbReference>
<evidence type="ECO:0000256" key="1">
    <source>
        <dbReference type="ARBA" id="ARBA00022679"/>
    </source>
</evidence>
<dbReference type="InterPro" id="IPR029016">
    <property type="entry name" value="GAF-like_dom_sf"/>
</dbReference>
<evidence type="ECO:0000313" key="5">
    <source>
        <dbReference type="EMBL" id="RKN07252.1"/>
    </source>
</evidence>
<keyword evidence="3" id="KW-0902">Two-component regulatory system</keyword>
<organism evidence="5 8">
    <name type="scientific">Streptomyces radicis</name>
    <dbReference type="NCBI Taxonomy" id="1750517"/>
    <lineage>
        <taxon>Bacteria</taxon>
        <taxon>Bacillati</taxon>
        <taxon>Actinomycetota</taxon>
        <taxon>Actinomycetes</taxon>
        <taxon>Kitasatosporales</taxon>
        <taxon>Streptomycetaceae</taxon>
        <taxon>Streptomyces</taxon>
    </lineage>
</organism>
<dbReference type="Pfam" id="PF02518">
    <property type="entry name" value="HATPase_c"/>
    <property type="match status" value="1"/>
</dbReference>
<evidence type="ECO:0000259" key="4">
    <source>
        <dbReference type="SMART" id="SM00065"/>
    </source>
</evidence>
<dbReference type="SUPFAM" id="SSF55781">
    <property type="entry name" value="GAF domain-like"/>
    <property type="match status" value="2"/>
</dbReference>
<dbReference type="SUPFAM" id="SSF55874">
    <property type="entry name" value="ATPase domain of HSP90 chaperone/DNA topoisomerase II/histidine kinase"/>
    <property type="match status" value="1"/>
</dbReference>
<evidence type="ECO:0000313" key="7">
    <source>
        <dbReference type="Proteomes" id="UP000268652"/>
    </source>
</evidence>
<dbReference type="Gene3D" id="3.30.450.40">
    <property type="match status" value="2"/>
</dbReference>
<dbReference type="PANTHER" id="PTHR24421:SF56">
    <property type="entry name" value="OXYGEN SENSOR HISTIDINE KINASE RESPONSE REGULATOR DOST"/>
    <property type="match status" value="1"/>
</dbReference>
<accession>A0A3A9W3C6</accession>
<evidence type="ECO:0000313" key="8">
    <source>
        <dbReference type="Proteomes" id="UP000275024"/>
    </source>
</evidence>
<dbReference type="GO" id="GO:0000155">
    <property type="term" value="F:phosphorelay sensor kinase activity"/>
    <property type="evidence" value="ECO:0007669"/>
    <property type="project" value="InterPro"/>
</dbReference>
<gene>
    <name evidence="6" type="ORF">D7318_05095</name>
    <name evidence="5" type="ORF">D7319_19455</name>
</gene>
<name>A0A3A9W3C6_9ACTN</name>
<dbReference type="InterPro" id="IPR003594">
    <property type="entry name" value="HATPase_dom"/>
</dbReference>
<reference evidence="7 8" key="1">
    <citation type="submission" date="2018-09" db="EMBL/GenBank/DDBJ databases">
        <title>Streptomyces sp. nov. DS1-2, an endophytic actinomycete isolated from roots of Dendrobium scabrilingue.</title>
        <authorList>
            <person name="Kuncharoen N."/>
            <person name="Kudo T."/>
            <person name="Ohkuma M."/>
            <person name="Yuki M."/>
            <person name="Tanasupawat S."/>
        </authorList>
    </citation>
    <scope>NUCLEOTIDE SEQUENCE [LARGE SCALE GENOMIC DNA]</scope>
    <source>
        <strain evidence="5 8">AZ1-7</strain>
        <strain evidence="6 7">DS1-2</strain>
    </source>
</reference>
<evidence type="ECO:0000256" key="2">
    <source>
        <dbReference type="ARBA" id="ARBA00022777"/>
    </source>
</evidence>
<dbReference type="InterPro" id="IPR011712">
    <property type="entry name" value="Sig_transdc_His_kin_sub3_dim/P"/>
</dbReference>
<dbReference type="Proteomes" id="UP000275024">
    <property type="component" value="Unassembled WGS sequence"/>
</dbReference>
<dbReference type="GO" id="GO:0016020">
    <property type="term" value="C:membrane"/>
    <property type="evidence" value="ECO:0007669"/>
    <property type="project" value="InterPro"/>
</dbReference>
<evidence type="ECO:0000313" key="6">
    <source>
        <dbReference type="EMBL" id="RKN26731.1"/>
    </source>
</evidence>
<comment type="caution">
    <text evidence="5">The sequence shown here is derived from an EMBL/GenBank/DDBJ whole genome shotgun (WGS) entry which is preliminary data.</text>
</comment>
<dbReference type="GO" id="GO:0046983">
    <property type="term" value="F:protein dimerization activity"/>
    <property type="evidence" value="ECO:0007669"/>
    <property type="project" value="InterPro"/>
</dbReference>
<dbReference type="SMART" id="SM00065">
    <property type="entry name" value="GAF"/>
    <property type="match status" value="2"/>
</dbReference>
<dbReference type="Pfam" id="PF07730">
    <property type="entry name" value="HisKA_3"/>
    <property type="match status" value="1"/>
</dbReference>
<dbReference type="InterPro" id="IPR036890">
    <property type="entry name" value="HATPase_C_sf"/>
</dbReference>
<dbReference type="InterPro" id="IPR050482">
    <property type="entry name" value="Sensor_HK_TwoCompSys"/>
</dbReference>
<dbReference type="RefSeq" id="WP_120695605.1">
    <property type="nucleotide sequence ID" value="NZ_RBDX01000016.1"/>
</dbReference>